<accession>A0A8S3TKI6</accession>
<keyword evidence="3" id="KW-1185">Reference proteome</keyword>
<dbReference type="InterPro" id="IPR024655">
    <property type="entry name" value="Asl1_glyco_hydro_catalytic"/>
</dbReference>
<dbReference type="PANTHER" id="PTHR34154">
    <property type="entry name" value="ALKALI-SENSITIVE LINKAGE PROTEIN 1"/>
    <property type="match status" value="1"/>
</dbReference>
<sequence length="381" mass="44736">MWKEVEKHAAGKTLVSPAVTDINWLQQFFQHCNNCRVDHVAVHIYKCNAHQIMAYLKQTWDRFHKPIWLTEFACPHTTSANEQLRLMRELLPLLESAPYVFRYAWFTSRWVFHSHTFVDVLVVSSALCLIVLNIIDLTDASNKKGVGIVRSKNYRCSDESTFNNVHWWYDWQQSPDRMHLRHHCPLNVRSGYVPMVNGKNFERGIHVSNDSHYLLGFNEPDHHEQSNLTVAQATVMWKELEKHAAGKTLVSPAVTNLNWLQQFLQHCHNCRVDHVAVHIYRCDAHQIMTFLKQAWDRFHKPIWLTEFSCPHTTSQNDQLRMMREILPLLESAPYVFRYAWFASRWLKHASDGAWVDISATLIKENTSELSALGHYYNNFMH</sequence>
<comment type="caution">
    <text evidence="2">The sequence shown here is derived from an EMBL/GenBank/DDBJ whole genome shotgun (WGS) entry which is preliminary data.</text>
</comment>
<dbReference type="InterPro" id="IPR053183">
    <property type="entry name" value="ASL1"/>
</dbReference>
<dbReference type="AlphaFoldDB" id="A0A8S3TKI6"/>
<protein>
    <recommendedName>
        <fullName evidence="1">Asl1-like glycosyl hydrolase catalytic domain-containing protein</fullName>
    </recommendedName>
</protein>
<feature type="domain" description="Asl1-like glycosyl hydrolase catalytic" evidence="1">
    <location>
        <begin position="158"/>
        <end position="376"/>
    </location>
</feature>
<dbReference type="SUPFAM" id="SSF51445">
    <property type="entry name" value="(Trans)glycosidases"/>
    <property type="match status" value="2"/>
</dbReference>
<reference evidence="2" key="1">
    <citation type="submission" date="2021-03" db="EMBL/GenBank/DDBJ databases">
        <authorList>
            <person name="Bekaert M."/>
        </authorList>
    </citation>
    <scope>NUCLEOTIDE SEQUENCE</scope>
</reference>
<feature type="domain" description="Asl1-like glycosyl hydrolase catalytic" evidence="1">
    <location>
        <begin position="2"/>
        <end position="107"/>
    </location>
</feature>
<evidence type="ECO:0000313" key="2">
    <source>
        <dbReference type="EMBL" id="CAG2234109.1"/>
    </source>
</evidence>
<dbReference type="Pfam" id="PF11790">
    <property type="entry name" value="Glyco_hydro_cc"/>
    <property type="match status" value="2"/>
</dbReference>
<dbReference type="Gene3D" id="3.20.20.80">
    <property type="entry name" value="Glycosidases"/>
    <property type="match status" value="2"/>
</dbReference>
<dbReference type="InterPro" id="IPR017853">
    <property type="entry name" value="GH"/>
</dbReference>
<dbReference type="PANTHER" id="PTHR34154:SF3">
    <property type="entry name" value="ALKALI-SENSITIVE LINKAGE PROTEIN 1"/>
    <property type="match status" value="1"/>
</dbReference>
<dbReference type="GO" id="GO:0071966">
    <property type="term" value="P:fungal-type cell wall polysaccharide metabolic process"/>
    <property type="evidence" value="ECO:0007669"/>
    <property type="project" value="TreeGrafter"/>
</dbReference>
<evidence type="ECO:0000259" key="1">
    <source>
        <dbReference type="Pfam" id="PF11790"/>
    </source>
</evidence>
<proteinExistence type="predicted"/>
<gene>
    <name evidence="2" type="ORF">MEDL_46750</name>
</gene>
<evidence type="ECO:0000313" key="3">
    <source>
        <dbReference type="Proteomes" id="UP000683360"/>
    </source>
</evidence>
<organism evidence="2 3">
    <name type="scientific">Mytilus edulis</name>
    <name type="common">Blue mussel</name>
    <dbReference type="NCBI Taxonomy" id="6550"/>
    <lineage>
        <taxon>Eukaryota</taxon>
        <taxon>Metazoa</taxon>
        <taxon>Spiralia</taxon>
        <taxon>Lophotrochozoa</taxon>
        <taxon>Mollusca</taxon>
        <taxon>Bivalvia</taxon>
        <taxon>Autobranchia</taxon>
        <taxon>Pteriomorphia</taxon>
        <taxon>Mytilida</taxon>
        <taxon>Mytiloidea</taxon>
        <taxon>Mytilidae</taxon>
        <taxon>Mytilinae</taxon>
        <taxon>Mytilus</taxon>
    </lineage>
</organism>
<dbReference type="EMBL" id="CAJPWZ010002224">
    <property type="protein sequence ID" value="CAG2234109.1"/>
    <property type="molecule type" value="Genomic_DNA"/>
</dbReference>
<dbReference type="OrthoDB" id="43654at2759"/>
<name>A0A8S3TKI6_MYTED</name>
<dbReference type="Proteomes" id="UP000683360">
    <property type="component" value="Unassembled WGS sequence"/>
</dbReference>